<comment type="caution">
    <text evidence="4">The sequence shown here is derived from an EMBL/GenBank/DDBJ whole genome shotgun (WGS) entry which is preliminary data.</text>
</comment>
<dbReference type="Pfam" id="PF13523">
    <property type="entry name" value="Acetyltransf_8"/>
    <property type="match status" value="1"/>
</dbReference>
<name>A0A9P8LGG2_9PEZI</name>
<evidence type="ECO:0000256" key="2">
    <source>
        <dbReference type="SAM" id="MobiDB-lite"/>
    </source>
</evidence>
<dbReference type="GO" id="GO:0019290">
    <property type="term" value="P:siderophore biosynthetic process"/>
    <property type="evidence" value="ECO:0007669"/>
    <property type="project" value="InterPro"/>
</dbReference>
<organism evidence="4 5">
    <name type="scientific">Trichoglossum hirsutum</name>
    <dbReference type="NCBI Taxonomy" id="265104"/>
    <lineage>
        <taxon>Eukaryota</taxon>
        <taxon>Fungi</taxon>
        <taxon>Dikarya</taxon>
        <taxon>Ascomycota</taxon>
        <taxon>Pezizomycotina</taxon>
        <taxon>Geoglossomycetes</taxon>
        <taxon>Geoglossales</taxon>
        <taxon>Geoglossaceae</taxon>
        <taxon>Trichoglossum</taxon>
    </lineage>
</organism>
<evidence type="ECO:0000313" key="4">
    <source>
        <dbReference type="EMBL" id="KAH0565042.1"/>
    </source>
</evidence>
<accession>A0A9P8LGG2</accession>
<dbReference type="SUPFAM" id="SSF55729">
    <property type="entry name" value="Acyl-CoA N-acyltransferases (Nat)"/>
    <property type="match status" value="1"/>
</dbReference>
<dbReference type="PANTHER" id="PTHR31438:SF1">
    <property type="entry name" value="LYSINE N-ACYLTRANSFERASE C17G9.06C-RELATED"/>
    <property type="match status" value="1"/>
</dbReference>
<evidence type="ECO:0000313" key="5">
    <source>
        <dbReference type="Proteomes" id="UP000750711"/>
    </source>
</evidence>
<dbReference type="Gene3D" id="3.40.630.30">
    <property type="match status" value="1"/>
</dbReference>
<protein>
    <recommendedName>
        <fullName evidence="3">Acyltransferase MbtK/IucB-like conserved domain-containing protein</fullName>
    </recommendedName>
</protein>
<feature type="compositionally biased region" description="Pro residues" evidence="2">
    <location>
        <begin position="396"/>
        <end position="405"/>
    </location>
</feature>
<dbReference type="PANTHER" id="PTHR31438">
    <property type="entry name" value="LYSINE N-ACYLTRANSFERASE C17G9.06C-RELATED"/>
    <property type="match status" value="1"/>
</dbReference>
<comment type="similarity">
    <text evidence="1">Belongs to the lysine N-acyltransferase MbtK family.</text>
</comment>
<dbReference type="EMBL" id="JAGHQM010000144">
    <property type="protein sequence ID" value="KAH0565042.1"/>
    <property type="molecule type" value="Genomic_DNA"/>
</dbReference>
<reference evidence="4" key="1">
    <citation type="submission" date="2021-03" db="EMBL/GenBank/DDBJ databases">
        <title>Comparative genomics and phylogenomic investigation of the class Geoglossomycetes provide insights into ecological specialization and systematics.</title>
        <authorList>
            <person name="Melie T."/>
            <person name="Pirro S."/>
            <person name="Miller A.N."/>
            <person name="Quandt A."/>
        </authorList>
    </citation>
    <scope>NUCLEOTIDE SEQUENCE</scope>
    <source>
        <strain evidence="4">CAQ_001_2017</strain>
    </source>
</reference>
<dbReference type="InterPro" id="IPR019432">
    <property type="entry name" value="Acyltransferase_MbtK/IucB-like"/>
</dbReference>
<dbReference type="SMART" id="SM01006">
    <property type="entry name" value="AlcB"/>
    <property type="match status" value="1"/>
</dbReference>
<gene>
    <name evidence="4" type="ORF">GP486_001568</name>
</gene>
<evidence type="ECO:0000259" key="3">
    <source>
        <dbReference type="SMART" id="SM01006"/>
    </source>
</evidence>
<dbReference type="InterPro" id="IPR016181">
    <property type="entry name" value="Acyl_CoA_acyltransferase"/>
</dbReference>
<feature type="region of interest" description="Disordered" evidence="2">
    <location>
        <begin position="396"/>
        <end position="422"/>
    </location>
</feature>
<sequence length="587" mass="65558">MQVTAGVADAPGRPSRRTNVQSLILDFATHLLKSTASSHFLSCRPAPSPPVRRVSVSIDRAEISMAPYVAHLPNGQSVTVSPVFGGLFFKANSLSTHHSVFPPGWTIVIRSEDDEDDHNLFPAYDSPQSSKESLQPKKHHFHRYVGPTIKNDNLFISSISNPSSTDFIPAKSPTRQIAMMLWATLWWYFHQPEPSPQVNTSASATTPELGKPKGDWRVNIKREGVFRGRNLLQKLERMGLITSEESSVGTDPDDRSGDGWQEMFVTRRAFWQVDPRIFLFTLTPNMASPSSSRPSSPHRNDQSPAPPSDQAQANAFAASQGLWAPPLSGPFASASRLPTYFPPPPPVYTFSNGVRHPIRPKPPRQGEAFYSRFIPSLGQYISFRVASLSPKPPAYTGPIAPPAPSLSPAENLPNPTATGTGPNDVELLHNWMNNPRVSHYWGEQGPLSHQQAFLTAGLENRHSFPVIGCWDGKPFGYFEIYWVREDALGRYLDNGGDPWDRGIHGLVGEEEFRGAHRVRVWLSSLVHCCFTQDPRTQNVLLEPRVDNERFIEYLQDAGFYKEKEIAFPHKQSALMRVKREAWECPAI</sequence>
<feature type="region of interest" description="Disordered" evidence="2">
    <location>
        <begin position="288"/>
        <end position="314"/>
    </location>
</feature>
<evidence type="ECO:0000256" key="1">
    <source>
        <dbReference type="ARBA" id="ARBA00009893"/>
    </source>
</evidence>
<proteinExistence type="inferred from homology"/>
<dbReference type="Proteomes" id="UP000750711">
    <property type="component" value="Unassembled WGS sequence"/>
</dbReference>
<keyword evidence="5" id="KW-1185">Reference proteome</keyword>
<feature type="compositionally biased region" description="Low complexity" evidence="2">
    <location>
        <begin position="288"/>
        <end position="297"/>
    </location>
</feature>
<dbReference type="GO" id="GO:0016410">
    <property type="term" value="F:N-acyltransferase activity"/>
    <property type="evidence" value="ECO:0007669"/>
    <property type="project" value="TreeGrafter"/>
</dbReference>
<dbReference type="AlphaFoldDB" id="A0A9P8LGG2"/>
<feature type="domain" description="Acyltransferase MbtK/IucB-like conserved" evidence="3">
    <location>
        <begin position="415"/>
        <end position="464"/>
    </location>
</feature>